<reference evidence="3" key="1">
    <citation type="submission" date="2025-08" db="UniProtKB">
        <authorList>
            <consortium name="RefSeq"/>
        </authorList>
    </citation>
    <scope>IDENTIFICATION</scope>
    <source>
        <tissue evidence="3">Blood</tissue>
    </source>
</reference>
<name>A0A6P9FF03_ZALCA</name>
<dbReference type="RefSeq" id="XP_035584764.1">
    <property type="nucleotide sequence ID" value="XM_035728871.1"/>
</dbReference>
<keyword evidence="2" id="KW-1185">Reference proteome</keyword>
<gene>
    <name evidence="3" type="primary">LOC118357256</name>
</gene>
<evidence type="ECO:0000313" key="3">
    <source>
        <dbReference type="RefSeq" id="XP_035584764.1"/>
    </source>
</evidence>
<organism evidence="2 3">
    <name type="scientific">Zalophus californianus</name>
    <name type="common">California sealion</name>
    <dbReference type="NCBI Taxonomy" id="9704"/>
    <lineage>
        <taxon>Eukaryota</taxon>
        <taxon>Metazoa</taxon>
        <taxon>Chordata</taxon>
        <taxon>Craniata</taxon>
        <taxon>Vertebrata</taxon>
        <taxon>Euteleostomi</taxon>
        <taxon>Mammalia</taxon>
        <taxon>Eutheria</taxon>
        <taxon>Laurasiatheria</taxon>
        <taxon>Carnivora</taxon>
        <taxon>Caniformia</taxon>
        <taxon>Pinnipedia</taxon>
        <taxon>Otariidae</taxon>
        <taxon>Zalophus</taxon>
    </lineage>
</organism>
<feature type="region of interest" description="Disordered" evidence="1">
    <location>
        <begin position="1"/>
        <end position="47"/>
    </location>
</feature>
<sequence>MPAQEHAKLPAWRSSPAATAGDSAQSHGSLWGRGAGADSHRQGHPQRVCGGCVEAGSRERPSRWQGYCEAETTALGAGGKLGKRSLQCGERTGREAARLQRAAGVRRHLSFSLSQGRGLLSVPLPPGAAQSWPWGHSCEPAWPTTAAIVWWLLPRNVPTFKLKLPDKALGHCFPGGSGDPTVRPLLGIQHLEQVLKTAGSGLSEAAAPAQQPKASSHKTHKDHVRQGQDLVPNSEVHPRGRGVMQSAQTLRVCTWNSLSRGLGGFGSAAQEPHLPSETGRGTAGCEERDSESRLSSNLGAGASISLDPPPPEPSPLSAVGPETPQPGGLMAEHICRQKVLWALGTPCKRRKGLHALNGAQLSSQQAEKALLQNSDLLEISSEPHPSPTSAGPALLLSVASAGSDKW</sequence>
<dbReference type="Proteomes" id="UP000515165">
    <property type="component" value="Chromosome 1"/>
</dbReference>
<feature type="region of interest" description="Disordered" evidence="1">
    <location>
        <begin position="264"/>
        <end position="329"/>
    </location>
</feature>
<dbReference type="GeneID" id="118357256"/>
<dbReference type="AlphaFoldDB" id="A0A6P9FF03"/>
<feature type="compositionally biased region" description="Low complexity" evidence="1">
    <location>
        <begin position="205"/>
        <end position="214"/>
    </location>
</feature>
<feature type="region of interest" description="Disordered" evidence="1">
    <location>
        <begin position="200"/>
        <end position="242"/>
    </location>
</feature>
<dbReference type="KEGG" id="zca:118357256"/>
<feature type="region of interest" description="Disordered" evidence="1">
    <location>
        <begin position="374"/>
        <end position="406"/>
    </location>
</feature>
<proteinExistence type="predicted"/>
<protein>
    <submittedName>
        <fullName evidence="3">Uncharacterized protein LOC118357256</fullName>
    </submittedName>
</protein>
<accession>A0A6P9FF03</accession>
<evidence type="ECO:0000256" key="1">
    <source>
        <dbReference type="SAM" id="MobiDB-lite"/>
    </source>
</evidence>
<evidence type="ECO:0000313" key="2">
    <source>
        <dbReference type="Proteomes" id="UP000515165"/>
    </source>
</evidence>